<sequence length="75" mass="7692">MELLPLTDQRHHHGVVVLVGGGREAPGRRGPGGPVRDETAAAATAHLHPGGAALPRDHPLAVALVPHQVASLVLL</sequence>
<reference evidence="1 2" key="1">
    <citation type="journal article" date="2015" name="Nature">
        <title>rRNA introns, odd ribosomes, and small enigmatic genomes across a large radiation of phyla.</title>
        <authorList>
            <person name="Brown C.T."/>
            <person name="Hug L.A."/>
            <person name="Thomas B.C."/>
            <person name="Sharon I."/>
            <person name="Castelle C.J."/>
            <person name="Singh A."/>
            <person name="Wilkins M.J."/>
            <person name="Williams K.H."/>
            <person name="Banfield J.F."/>
        </authorList>
    </citation>
    <scope>NUCLEOTIDE SEQUENCE [LARGE SCALE GENOMIC DNA]</scope>
</reference>
<proteinExistence type="predicted"/>
<accession>A0A0G1DMA3</accession>
<protein>
    <submittedName>
        <fullName evidence="1">Uncharacterized protein</fullName>
    </submittedName>
</protein>
<comment type="caution">
    <text evidence="1">The sequence shown here is derived from an EMBL/GenBank/DDBJ whole genome shotgun (WGS) entry which is preliminary data.</text>
</comment>
<evidence type="ECO:0000313" key="1">
    <source>
        <dbReference type="EMBL" id="KKS71971.1"/>
    </source>
</evidence>
<dbReference type="EMBL" id="LCEK01000016">
    <property type="protein sequence ID" value="KKS71971.1"/>
    <property type="molecule type" value="Genomic_DNA"/>
</dbReference>
<organism evidence="1 2">
    <name type="scientific">Candidatus Magasanikbacteria bacterium GW2011_GWE2_42_7</name>
    <dbReference type="NCBI Taxonomy" id="1619052"/>
    <lineage>
        <taxon>Bacteria</taxon>
        <taxon>Candidatus Magasanikiibacteriota</taxon>
    </lineage>
</organism>
<name>A0A0G1DMA3_9BACT</name>
<dbReference type="Proteomes" id="UP000033867">
    <property type="component" value="Unassembled WGS sequence"/>
</dbReference>
<gene>
    <name evidence="1" type="ORF">UV42_C0016G0020</name>
</gene>
<dbReference type="AlphaFoldDB" id="A0A0G1DMA3"/>
<evidence type="ECO:0000313" key="2">
    <source>
        <dbReference type="Proteomes" id="UP000033867"/>
    </source>
</evidence>